<name>A0A0N1H188_9EURO</name>
<accession>A0A0N1H188</accession>
<keyword evidence="11" id="KW-1185">Reference proteome</keyword>
<evidence type="ECO:0000256" key="2">
    <source>
        <dbReference type="ARBA" id="ARBA00022723"/>
    </source>
</evidence>
<evidence type="ECO:0000313" key="10">
    <source>
        <dbReference type="EMBL" id="KPI38022.1"/>
    </source>
</evidence>
<evidence type="ECO:0000256" key="3">
    <source>
        <dbReference type="ARBA" id="ARBA00022833"/>
    </source>
</evidence>
<dbReference type="SUPFAM" id="SSF57701">
    <property type="entry name" value="Zn2/Cys6 DNA-binding domain"/>
    <property type="match status" value="1"/>
</dbReference>
<dbReference type="GO" id="GO:0008270">
    <property type="term" value="F:zinc ion binding"/>
    <property type="evidence" value="ECO:0007669"/>
    <property type="project" value="InterPro"/>
</dbReference>
<evidence type="ECO:0000256" key="1">
    <source>
        <dbReference type="ARBA" id="ARBA00004123"/>
    </source>
</evidence>
<keyword evidence="6" id="KW-0804">Transcription</keyword>
<dbReference type="InterPro" id="IPR007219">
    <property type="entry name" value="XnlR_reg_dom"/>
</dbReference>
<dbReference type="Pfam" id="PF04082">
    <property type="entry name" value="Fungal_trans"/>
    <property type="match status" value="1"/>
</dbReference>
<keyword evidence="5" id="KW-0238">DNA-binding</keyword>
<feature type="region of interest" description="Disordered" evidence="8">
    <location>
        <begin position="722"/>
        <end position="758"/>
    </location>
</feature>
<evidence type="ECO:0000259" key="9">
    <source>
        <dbReference type="PROSITE" id="PS50048"/>
    </source>
</evidence>
<evidence type="ECO:0000256" key="8">
    <source>
        <dbReference type="SAM" id="MobiDB-lite"/>
    </source>
</evidence>
<keyword evidence="7" id="KW-0539">Nucleus</keyword>
<keyword evidence="4" id="KW-0805">Transcription regulation</keyword>
<dbReference type="OrthoDB" id="2162761at2759"/>
<dbReference type="PANTHER" id="PTHR31313:SF81">
    <property type="entry name" value="TY1 ENHANCER ACTIVATOR"/>
    <property type="match status" value="1"/>
</dbReference>
<comment type="caution">
    <text evidence="10">The sequence shown here is derived from an EMBL/GenBank/DDBJ whole genome shotgun (WGS) entry which is preliminary data.</text>
</comment>
<dbReference type="InterPro" id="IPR051615">
    <property type="entry name" value="Transcr_Regulatory_Elem"/>
</dbReference>
<dbReference type="SMART" id="SM00906">
    <property type="entry name" value="Fungal_trans"/>
    <property type="match status" value="1"/>
</dbReference>
<evidence type="ECO:0000313" key="11">
    <source>
        <dbReference type="Proteomes" id="UP000038010"/>
    </source>
</evidence>
<dbReference type="Pfam" id="PF00172">
    <property type="entry name" value="Zn_clus"/>
    <property type="match status" value="1"/>
</dbReference>
<dbReference type="PROSITE" id="PS00463">
    <property type="entry name" value="ZN2_CY6_FUNGAL_1"/>
    <property type="match status" value="1"/>
</dbReference>
<dbReference type="Gene3D" id="4.10.240.10">
    <property type="entry name" value="Zn(2)-C6 fungal-type DNA-binding domain"/>
    <property type="match status" value="1"/>
</dbReference>
<proteinExistence type="predicted"/>
<evidence type="ECO:0000256" key="5">
    <source>
        <dbReference type="ARBA" id="ARBA00023125"/>
    </source>
</evidence>
<keyword evidence="2" id="KW-0479">Metal-binding</keyword>
<protein>
    <submittedName>
        <fullName evidence="10">Nitrogen assimilation transcription factor nirA</fullName>
    </submittedName>
</protein>
<gene>
    <name evidence="10" type="ORF">AB675_1161</name>
</gene>
<feature type="region of interest" description="Disordered" evidence="8">
    <location>
        <begin position="1"/>
        <end position="30"/>
    </location>
</feature>
<dbReference type="InterPro" id="IPR036864">
    <property type="entry name" value="Zn2-C6_fun-type_DNA-bd_sf"/>
</dbReference>
<dbReference type="CDD" id="cd12148">
    <property type="entry name" value="fungal_TF_MHR"/>
    <property type="match status" value="1"/>
</dbReference>
<dbReference type="GO" id="GO:0003677">
    <property type="term" value="F:DNA binding"/>
    <property type="evidence" value="ECO:0007669"/>
    <property type="project" value="UniProtKB-KW"/>
</dbReference>
<sequence length="926" mass="103310">MSLNGMSQHALVDHGDEYTQKKVKNKGRDNDASAASKRRCISTACIACRRRKSRCDGQLPKCAACASVYLTECEYAPHTDQRRKGVYKKDVDLKTKSSTLHTLIQAILNAEEDDVADLVHEIRICENLEDLATRIEAGESIATNGLPESPPSLALQPAEVPQFEQELSGRMGDLYLDGSVKFIGGTSNLIWMTDGLEQSTMAQLLPPKEEAIVSWTTVTQDKDLILHFMNMYFCWHYAYFTTLSKELFYRDFLTGTPSQYCSALLVNVMLALGCHFSNKAAAKAVPDDSSTTGDHYFKEAKRLLYEDDEFANAKLCTVQAMALMSVREAGCGHESKGWVYSGMSFRMAMDLGLNIDAQPMNEHSRLSDEDIDARRITFWGCFLFDKCWSNYLGRQPQLSTSNSTIRKPEVFPSEDSERWSPYTDSGIVQANAQPARTRTVARQLSRLAEISGDLLESFYHPSLNDKPLNRQHELKKLSDVHTRLESWKKELPAELEAKDSQLPQVLLMHMFHQLLYIHLYRPFLKYTKQTSPLPKHVSPRKFCTQAAGAISKLFRLYKRTHGLRQICNIAIYILHTACTIHILNMPDKTAKRDIAHGARHLEEMGECWTAARRTLQILRVCAEKWKVELPEEADAAFARANLKWGRHHATPSPPSSGQFGQPYRHIGQQPISEVLKQETPTQLGQQQAATSQPLRQQQMLTRPLSYGPQTFNAELRGGLSAAMAPSPIDVPDTRRSSGNLSAPPSNSTDFNRNPNKIRGSSLLTKTQQAAYNLLRPRPPSENASNGSTFGGDMTSPADPSSYTASSFATLDNLMESQDWWYKDQSQLAMGFDNWNDPTQDYYAMDVNASAGPETSTAGLQQMSNAVYTPVSSNAESNIYGQQLYGADSAAGAVSNTYNDGNMTTTARVNGAGIPYQRAGYSDESIY</sequence>
<dbReference type="PANTHER" id="PTHR31313">
    <property type="entry name" value="TY1 ENHANCER ACTIVATOR"/>
    <property type="match status" value="1"/>
</dbReference>
<dbReference type="STRING" id="1664694.A0A0N1H188"/>
<evidence type="ECO:0000256" key="4">
    <source>
        <dbReference type="ARBA" id="ARBA00023015"/>
    </source>
</evidence>
<dbReference type="CDD" id="cd00067">
    <property type="entry name" value="GAL4"/>
    <property type="match status" value="1"/>
</dbReference>
<organism evidence="10 11">
    <name type="scientific">Cyphellophora attinorum</name>
    <dbReference type="NCBI Taxonomy" id="1664694"/>
    <lineage>
        <taxon>Eukaryota</taxon>
        <taxon>Fungi</taxon>
        <taxon>Dikarya</taxon>
        <taxon>Ascomycota</taxon>
        <taxon>Pezizomycotina</taxon>
        <taxon>Eurotiomycetes</taxon>
        <taxon>Chaetothyriomycetidae</taxon>
        <taxon>Chaetothyriales</taxon>
        <taxon>Cyphellophoraceae</taxon>
        <taxon>Cyphellophora</taxon>
    </lineage>
</organism>
<dbReference type="PROSITE" id="PS50048">
    <property type="entry name" value="ZN2_CY6_FUNGAL_2"/>
    <property type="match status" value="1"/>
</dbReference>
<evidence type="ECO:0000256" key="6">
    <source>
        <dbReference type="ARBA" id="ARBA00023163"/>
    </source>
</evidence>
<dbReference type="VEuPathDB" id="FungiDB:AB675_1161"/>
<dbReference type="SMART" id="SM00066">
    <property type="entry name" value="GAL4"/>
    <property type="match status" value="1"/>
</dbReference>
<keyword evidence="3" id="KW-0862">Zinc</keyword>
<dbReference type="AlphaFoldDB" id="A0A0N1H188"/>
<comment type="subcellular location">
    <subcellularLocation>
        <location evidence="1">Nucleus</location>
    </subcellularLocation>
</comment>
<dbReference type="GO" id="GO:0005634">
    <property type="term" value="C:nucleus"/>
    <property type="evidence" value="ECO:0007669"/>
    <property type="project" value="UniProtKB-SubCell"/>
</dbReference>
<feature type="domain" description="Zn(2)-C6 fungal-type" evidence="9">
    <location>
        <begin position="44"/>
        <end position="75"/>
    </location>
</feature>
<dbReference type="GeneID" id="28732353"/>
<dbReference type="GO" id="GO:0000981">
    <property type="term" value="F:DNA-binding transcription factor activity, RNA polymerase II-specific"/>
    <property type="evidence" value="ECO:0007669"/>
    <property type="project" value="InterPro"/>
</dbReference>
<feature type="compositionally biased region" description="Basic and acidic residues" evidence="8">
    <location>
        <begin position="11"/>
        <end position="30"/>
    </location>
</feature>
<dbReference type="GO" id="GO:0006351">
    <property type="term" value="P:DNA-templated transcription"/>
    <property type="evidence" value="ECO:0007669"/>
    <property type="project" value="InterPro"/>
</dbReference>
<feature type="compositionally biased region" description="Polar residues" evidence="8">
    <location>
        <begin position="736"/>
        <end position="754"/>
    </location>
</feature>
<reference evidence="10 11" key="1">
    <citation type="submission" date="2015-06" db="EMBL/GenBank/DDBJ databases">
        <title>Draft genome of the ant-associated black yeast Phialophora attae CBS 131958.</title>
        <authorList>
            <person name="Moreno L.F."/>
            <person name="Stielow B.J."/>
            <person name="de Hoog S."/>
            <person name="Vicente V.A."/>
            <person name="Weiss V.A."/>
            <person name="de Vries M."/>
            <person name="Cruz L.M."/>
            <person name="Souza E.M."/>
        </authorList>
    </citation>
    <scope>NUCLEOTIDE SEQUENCE [LARGE SCALE GENOMIC DNA]</scope>
    <source>
        <strain evidence="10 11">CBS 131958</strain>
    </source>
</reference>
<dbReference type="InterPro" id="IPR001138">
    <property type="entry name" value="Zn2Cys6_DnaBD"/>
</dbReference>
<evidence type="ECO:0000256" key="7">
    <source>
        <dbReference type="ARBA" id="ARBA00023242"/>
    </source>
</evidence>
<feature type="region of interest" description="Disordered" evidence="8">
    <location>
        <begin position="775"/>
        <end position="801"/>
    </location>
</feature>
<feature type="region of interest" description="Disordered" evidence="8">
    <location>
        <begin position="399"/>
        <end position="418"/>
    </location>
</feature>
<dbReference type="RefSeq" id="XP_017997985.1">
    <property type="nucleotide sequence ID" value="XM_018140483.1"/>
</dbReference>
<dbReference type="Proteomes" id="UP000038010">
    <property type="component" value="Unassembled WGS sequence"/>
</dbReference>
<dbReference type="EMBL" id="LFJN01000020">
    <property type="protein sequence ID" value="KPI38022.1"/>
    <property type="molecule type" value="Genomic_DNA"/>
</dbReference>
<feature type="region of interest" description="Disordered" evidence="8">
    <location>
        <begin position="645"/>
        <end position="664"/>
    </location>
</feature>